<dbReference type="Pfam" id="PF03456">
    <property type="entry name" value="uDENN"/>
    <property type="match status" value="1"/>
</dbReference>
<feature type="compositionally biased region" description="Low complexity" evidence="1">
    <location>
        <begin position="786"/>
        <end position="834"/>
    </location>
</feature>
<dbReference type="GO" id="GO:0005829">
    <property type="term" value="C:cytosol"/>
    <property type="evidence" value="ECO:0007669"/>
    <property type="project" value="TreeGrafter"/>
</dbReference>
<dbReference type="PANTHER" id="PTHR13196:SF14">
    <property type="entry name" value="UDENN DOMAIN-CONTAINING PROTEIN"/>
    <property type="match status" value="1"/>
</dbReference>
<dbReference type="RefSeq" id="XP_009495776.1">
    <property type="nucleotide sequence ID" value="XM_009497501.1"/>
</dbReference>
<feature type="compositionally biased region" description="Pro residues" evidence="1">
    <location>
        <begin position="836"/>
        <end position="851"/>
    </location>
</feature>
<dbReference type="Pfam" id="PF02141">
    <property type="entry name" value="DENN"/>
    <property type="match status" value="1"/>
</dbReference>
<evidence type="ECO:0000256" key="1">
    <source>
        <dbReference type="SAM" id="MobiDB-lite"/>
    </source>
</evidence>
<dbReference type="FunFam" id="3.40.50.11500:FF:000004">
    <property type="entry name" value="DENN domain-containing protein 2C isoform X1"/>
    <property type="match status" value="1"/>
</dbReference>
<gene>
    <name evidence="3" type="ORF">H696_03629</name>
</gene>
<feature type="region of interest" description="Disordered" evidence="1">
    <location>
        <begin position="950"/>
        <end position="1064"/>
    </location>
</feature>
<dbReference type="AlphaFoldDB" id="A0A058Z7B9"/>
<keyword evidence="4" id="KW-1185">Reference proteome</keyword>
<evidence type="ECO:0000259" key="2">
    <source>
        <dbReference type="PROSITE" id="PS50211"/>
    </source>
</evidence>
<dbReference type="GO" id="GO:0006897">
    <property type="term" value="P:endocytosis"/>
    <property type="evidence" value="ECO:0007669"/>
    <property type="project" value="TreeGrafter"/>
</dbReference>
<dbReference type="InterPro" id="IPR043153">
    <property type="entry name" value="DENN_C"/>
</dbReference>
<sequence>MSVEATKSRSDGKPTWKDFYGRLFIRFLTVTLRTCPEGSGKILTELCPAGVQPSLTAPGFARPFHEGLLKSVPMFCYPESDLSLASSSSEMYTFTMTDADGHRLYGFCRRRDLARVRFPRPEILQECLCFVSSFPWFSLFHSLLEVVDQRKSVYESHPDCKLENLDNFLLALYAVSVPQKPGETFRVIAGSSQVPVKLLPESYHFQRPLFATRYRSTGLGLSHNGPGSPFLGGGGASAGGPSSYLGGNSYMSVAAQTPPRSDAGGSAAPGGGAAVRLLAEPFDHIDFGALFSSFDEQDLLGLLASLMTERRILFTSSSLSRLTGCVHAAAALLAPLEWQHIMIPVLPASLLSTLLAPMPFLIGVHSSLQGAVQRESRHMESVVFVNCDTGFVNFFRQDVDALPIDATVRLRHSLRRFYSRTGAMAQALHMASLEQLSTGGGPPGASPLDLGPGAGGAGASSGPHGTAHNPGGDLADPPVPLLNASSLVPAMVKFSTAQNVTISRAVISFYSLFLTNYFCFYKPGTTTLNMEEYKLSLPRGSHQMLDILATTQHFERFIAERGEEMTLDRVLPSDPWTSLDSGAVHPGPAATGFFSGSSRSSSYGGTGAGAGAAYGGWSSSGNVGSPYTREDMDDASAGSGGWSRLAVSGHVVTRKIRARARNAILGPTTVSGQRVPDQQLFFSPLPPPPSRRSARFSFLIDPSATNTLPIDIKSRSLVELMGTNRPLSTIGGPGADPFGGPSPSPSVQSLRSLSVSTSTSSLASLDSSASPAPVSPVSGQMPAPATPLGSGSASSSSSFSTPTRQLSSPFTGRSTSSSSSLSAASVSSPLAGPVRLAPPPQQQQQQQPPPQYASSSLTQGSGQSSACLLDLSDFAPVAPAAPAQGDPFGGFSAATPAPHAPTAGACLLDLDQLVAEHTGGSGSGSAAGAGGAIPLEHLFSFLSDYSMVEGEKPAPMPPPGRAAAPVARESPFGGTRPASAAPSTARTGASTSAPASSSAQASAGLIPLLPPPPKSPQPSLASLSSSSLLSLRSSLPTPPPATGAQSSAPAPAQFHHQAPGSQAALSPAELEAFLQM</sequence>
<dbReference type="InterPro" id="IPR040032">
    <property type="entry name" value="DENND1A/B/C"/>
</dbReference>
<dbReference type="GO" id="GO:0032456">
    <property type="term" value="P:endocytic recycling"/>
    <property type="evidence" value="ECO:0007669"/>
    <property type="project" value="TreeGrafter"/>
</dbReference>
<dbReference type="PROSITE" id="PS50211">
    <property type="entry name" value="DENN"/>
    <property type="match status" value="1"/>
</dbReference>
<evidence type="ECO:0000313" key="4">
    <source>
        <dbReference type="Proteomes" id="UP000030693"/>
    </source>
</evidence>
<dbReference type="SMART" id="SM00799">
    <property type="entry name" value="DENN"/>
    <property type="match status" value="1"/>
</dbReference>
<dbReference type="Proteomes" id="UP000030693">
    <property type="component" value="Unassembled WGS sequence"/>
</dbReference>
<feature type="compositionally biased region" description="Low complexity" evidence="1">
    <location>
        <begin position="1048"/>
        <end position="1059"/>
    </location>
</feature>
<reference evidence="3" key="1">
    <citation type="submission" date="2013-04" db="EMBL/GenBank/DDBJ databases">
        <title>The Genome Sequence of Fonticula alba ATCC 38817.</title>
        <authorList>
            <consortium name="The Broad Institute Genomics Platform"/>
            <person name="Russ C."/>
            <person name="Cuomo C."/>
            <person name="Burger G."/>
            <person name="Gray M.W."/>
            <person name="Holland P.W.H."/>
            <person name="King N."/>
            <person name="Lang F.B.F."/>
            <person name="Roger A.J."/>
            <person name="Ruiz-Trillo I."/>
            <person name="Brown M."/>
            <person name="Walker B."/>
            <person name="Young S."/>
            <person name="Zeng Q."/>
            <person name="Gargeya S."/>
            <person name="Fitzgerald M."/>
            <person name="Haas B."/>
            <person name="Abouelleil A."/>
            <person name="Allen A.W."/>
            <person name="Alvarado L."/>
            <person name="Arachchi H.M."/>
            <person name="Berlin A.M."/>
            <person name="Chapman S.B."/>
            <person name="Gainer-Dewar J."/>
            <person name="Goldberg J."/>
            <person name="Griggs A."/>
            <person name="Gujja S."/>
            <person name="Hansen M."/>
            <person name="Howarth C."/>
            <person name="Imamovic A."/>
            <person name="Ireland A."/>
            <person name="Larimer J."/>
            <person name="McCowan C."/>
            <person name="Murphy C."/>
            <person name="Pearson M."/>
            <person name="Poon T.W."/>
            <person name="Priest M."/>
            <person name="Roberts A."/>
            <person name="Saif S."/>
            <person name="Shea T."/>
            <person name="Sisk P."/>
            <person name="Sykes S."/>
            <person name="Wortman J."/>
            <person name="Nusbaum C."/>
            <person name="Birren B."/>
        </authorList>
    </citation>
    <scope>NUCLEOTIDE SEQUENCE [LARGE SCALE GENOMIC DNA]</scope>
    <source>
        <strain evidence="3">ATCC 38817</strain>
    </source>
</reference>
<feature type="domain" description="UDENN" evidence="2">
    <location>
        <begin position="34"/>
        <end position="568"/>
    </location>
</feature>
<dbReference type="GeneID" id="20528354"/>
<feature type="region of interest" description="Disordered" evidence="1">
    <location>
        <begin position="436"/>
        <end position="476"/>
    </location>
</feature>
<protein>
    <recommendedName>
        <fullName evidence="2">UDENN domain-containing protein</fullName>
    </recommendedName>
</protein>
<dbReference type="InterPro" id="IPR005113">
    <property type="entry name" value="uDENN_dom"/>
</dbReference>
<feature type="region of interest" description="Disordered" evidence="1">
    <location>
        <begin position="728"/>
        <end position="860"/>
    </location>
</feature>
<dbReference type="InterPro" id="IPR037516">
    <property type="entry name" value="Tripartite_DENN"/>
</dbReference>
<feature type="compositionally biased region" description="Low complexity" evidence="1">
    <location>
        <begin position="1017"/>
        <end position="1035"/>
    </location>
</feature>
<dbReference type="GO" id="GO:1901981">
    <property type="term" value="F:phosphatidylinositol phosphate binding"/>
    <property type="evidence" value="ECO:0007669"/>
    <property type="project" value="TreeGrafter"/>
</dbReference>
<feature type="compositionally biased region" description="Low complexity" evidence="1">
    <location>
        <begin position="974"/>
        <end position="1007"/>
    </location>
</feature>
<name>A0A058Z7B9_FONAL</name>
<dbReference type="Gene3D" id="3.30.450.200">
    <property type="match status" value="1"/>
</dbReference>
<dbReference type="GO" id="GO:0005085">
    <property type="term" value="F:guanyl-nucleotide exchange factor activity"/>
    <property type="evidence" value="ECO:0007669"/>
    <property type="project" value="InterPro"/>
</dbReference>
<dbReference type="SMART" id="SM00800">
    <property type="entry name" value="uDENN"/>
    <property type="match status" value="1"/>
</dbReference>
<dbReference type="STRING" id="691883.A0A058Z7B9"/>
<dbReference type="Gene3D" id="3.40.50.11500">
    <property type="match status" value="1"/>
</dbReference>
<accession>A0A058Z7B9</accession>
<dbReference type="InterPro" id="IPR001194">
    <property type="entry name" value="cDENN_dom"/>
</dbReference>
<dbReference type="eggNOG" id="KOG3569">
    <property type="taxonomic scope" value="Eukaryota"/>
</dbReference>
<organism evidence="3">
    <name type="scientific">Fonticula alba</name>
    <name type="common">Slime mold</name>
    <dbReference type="NCBI Taxonomy" id="691883"/>
    <lineage>
        <taxon>Eukaryota</taxon>
        <taxon>Rotosphaerida</taxon>
        <taxon>Fonticulaceae</taxon>
        <taxon>Fonticula</taxon>
    </lineage>
</organism>
<dbReference type="EMBL" id="KB932205">
    <property type="protein sequence ID" value="KCV70170.1"/>
    <property type="molecule type" value="Genomic_DNA"/>
</dbReference>
<dbReference type="PANTHER" id="PTHR13196">
    <property type="entry name" value="DENN DOMAIN-CONTAINING"/>
    <property type="match status" value="1"/>
</dbReference>
<proteinExistence type="predicted"/>
<dbReference type="OrthoDB" id="206724at2759"/>
<feature type="compositionally biased region" description="Low complexity" evidence="1">
    <location>
        <begin position="745"/>
        <end position="778"/>
    </location>
</feature>
<evidence type="ECO:0000313" key="3">
    <source>
        <dbReference type="EMBL" id="KCV70170.1"/>
    </source>
</evidence>